<dbReference type="Pfam" id="PF14028">
    <property type="entry name" value="Lant_dehydr_C"/>
    <property type="match status" value="1"/>
</dbReference>
<dbReference type="RefSeq" id="WP_164904008.1">
    <property type="nucleotide sequence ID" value="NZ_SAUN01000001.1"/>
</dbReference>
<reference evidence="2 3" key="1">
    <citation type="submission" date="2019-01" db="EMBL/GenBank/DDBJ databases">
        <title>Sequencing the genomes of 1000 actinobacteria strains.</title>
        <authorList>
            <person name="Klenk H.-P."/>
        </authorList>
    </citation>
    <scope>NUCLEOTIDE SEQUENCE [LARGE SCALE GENOMIC DNA]</scope>
    <source>
        <strain evidence="2 3">DSM 43925</strain>
    </source>
</reference>
<keyword evidence="3" id="KW-1185">Reference proteome</keyword>
<dbReference type="InterPro" id="IPR023809">
    <property type="entry name" value="Thiopep_bacteriocin_synth_dom"/>
</dbReference>
<sequence>MSGQWVSAHVFHYGDLDALVTEVVSPVVGALDAEEHFFLRYWEGGQHVRLRLKTADPDRARDLVRSAAAAHFAGHPSTPPFGQDVYRRFAAVVAREERREHFDERLRPGETVEFIAYEPEHAAYGDEACLAAVERHFTDSSTLALRVLRAGTPMDQRVAIGLAALTLTLAVAEPDLPAAATRFTETAGPTSAQGSRQEALLRQAANLWSSTPGGLLGTWRESVESLRAALEPLHAAGRCRPRDPGSPHAHLAMALPPARRTVPLILLRCAHLFHNRLGLGREAELRTTYLLASTLTELAASRR</sequence>
<evidence type="ECO:0000313" key="2">
    <source>
        <dbReference type="EMBL" id="RVX45513.1"/>
    </source>
</evidence>
<dbReference type="EMBL" id="SAUN01000001">
    <property type="protein sequence ID" value="RVX45513.1"/>
    <property type="molecule type" value="Genomic_DNA"/>
</dbReference>
<protein>
    <submittedName>
        <fullName evidence="2">Thiopeptide-type bacteriocin biosynthesis protein</fullName>
    </submittedName>
</protein>
<gene>
    <name evidence="2" type="ORF">EDD27_8318</name>
</gene>
<comment type="caution">
    <text evidence="2">The sequence shown here is derived from an EMBL/GenBank/DDBJ whole genome shotgun (WGS) entry which is preliminary data.</text>
</comment>
<organism evidence="2 3">
    <name type="scientific">Nonomuraea polychroma</name>
    <dbReference type="NCBI Taxonomy" id="46176"/>
    <lineage>
        <taxon>Bacteria</taxon>
        <taxon>Bacillati</taxon>
        <taxon>Actinomycetota</taxon>
        <taxon>Actinomycetes</taxon>
        <taxon>Streptosporangiales</taxon>
        <taxon>Streptosporangiaceae</taxon>
        <taxon>Nonomuraea</taxon>
    </lineage>
</organism>
<accession>A0A438MIL9</accession>
<feature type="domain" description="Thiopeptide-type bacteriocin biosynthesis" evidence="1">
    <location>
        <begin position="5"/>
        <end position="294"/>
    </location>
</feature>
<evidence type="ECO:0000313" key="3">
    <source>
        <dbReference type="Proteomes" id="UP000284824"/>
    </source>
</evidence>
<dbReference type="AlphaFoldDB" id="A0A438MIL9"/>
<dbReference type="Proteomes" id="UP000284824">
    <property type="component" value="Unassembled WGS sequence"/>
</dbReference>
<proteinExistence type="predicted"/>
<evidence type="ECO:0000259" key="1">
    <source>
        <dbReference type="Pfam" id="PF14028"/>
    </source>
</evidence>
<name>A0A438MIL9_9ACTN</name>